<dbReference type="GO" id="GO:0000155">
    <property type="term" value="F:phosphorelay sensor kinase activity"/>
    <property type="evidence" value="ECO:0007669"/>
    <property type="project" value="InterPro"/>
</dbReference>
<dbReference type="SUPFAM" id="SSF55874">
    <property type="entry name" value="ATPase domain of HSP90 chaperone/DNA topoisomerase II/histidine kinase"/>
    <property type="match status" value="1"/>
</dbReference>
<dbReference type="InterPro" id="IPR036890">
    <property type="entry name" value="HATPase_C_sf"/>
</dbReference>
<dbReference type="InterPro" id="IPR010559">
    <property type="entry name" value="Sig_transdc_His_kin_internal"/>
</dbReference>
<dbReference type="AlphaFoldDB" id="A0A2H3NLV2"/>
<accession>A0A2H3NLV2</accession>
<gene>
    <name evidence="4" type="ORF">CRI93_12660</name>
</gene>
<feature type="transmembrane region" description="Helical" evidence="1">
    <location>
        <begin position="52"/>
        <end position="73"/>
    </location>
</feature>
<dbReference type="PANTHER" id="PTHR34220">
    <property type="entry name" value="SENSOR HISTIDINE KINASE YPDA"/>
    <property type="match status" value="1"/>
</dbReference>
<dbReference type="PANTHER" id="PTHR34220:SF7">
    <property type="entry name" value="SENSOR HISTIDINE KINASE YPDA"/>
    <property type="match status" value="1"/>
</dbReference>
<protein>
    <submittedName>
        <fullName evidence="4">Histidine kinase</fullName>
    </submittedName>
</protein>
<dbReference type="InterPro" id="IPR050640">
    <property type="entry name" value="Bact_2-comp_sensor_kinase"/>
</dbReference>
<dbReference type="Pfam" id="PF02518">
    <property type="entry name" value="HATPase_c"/>
    <property type="match status" value="1"/>
</dbReference>
<reference evidence="4 5" key="1">
    <citation type="submission" date="2017-10" db="EMBL/GenBank/DDBJ databases">
        <title>Draft genome of Longimonas halophila.</title>
        <authorList>
            <person name="Goh K.M."/>
            <person name="Shamsir M.S."/>
            <person name="Lim S.W."/>
        </authorList>
    </citation>
    <scope>NUCLEOTIDE SEQUENCE [LARGE SCALE GENOMIC DNA]</scope>
    <source>
        <strain evidence="4 5">KCTC 42399</strain>
    </source>
</reference>
<comment type="caution">
    <text evidence="4">The sequence shown here is derived from an EMBL/GenBank/DDBJ whole genome shotgun (WGS) entry which is preliminary data.</text>
</comment>
<feature type="domain" description="Signal transduction histidine kinase internal region" evidence="3">
    <location>
        <begin position="169"/>
        <end position="247"/>
    </location>
</feature>
<dbReference type="Pfam" id="PF06580">
    <property type="entry name" value="His_kinase"/>
    <property type="match status" value="1"/>
</dbReference>
<evidence type="ECO:0000259" key="2">
    <source>
        <dbReference type="Pfam" id="PF02518"/>
    </source>
</evidence>
<evidence type="ECO:0000313" key="4">
    <source>
        <dbReference type="EMBL" id="PEN05542.1"/>
    </source>
</evidence>
<organism evidence="4 5">
    <name type="scientific">Longimonas halophila</name>
    <dbReference type="NCBI Taxonomy" id="1469170"/>
    <lineage>
        <taxon>Bacteria</taxon>
        <taxon>Pseudomonadati</taxon>
        <taxon>Rhodothermota</taxon>
        <taxon>Rhodothermia</taxon>
        <taxon>Rhodothermales</taxon>
        <taxon>Salisaetaceae</taxon>
        <taxon>Longimonas</taxon>
    </lineage>
</organism>
<feature type="transmembrane region" description="Helical" evidence="1">
    <location>
        <begin position="126"/>
        <end position="145"/>
    </location>
</feature>
<keyword evidence="1" id="KW-1133">Transmembrane helix</keyword>
<name>A0A2H3NLV2_9BACT</name>
<evidence type="ECO:0000313" key="5">
    <source>
        <dbReference type="Proteomes" id="UP000221024"/>
    </source>
</evidence>
<keyword evidence="4" id="KW-0808">Transferase</keyword>
<feature type="domain" description="Histidine kinase/HSP90-like ATPase" evidence="2">
    <location>
        <begin position="268"/>
        <end position="378"/>
    </location>
</feature>
<feature type="transmembrane region" description="Helical" evidence="1">
    <location>
        <begin position="21"/>
        <end position="40"/>
    </location>
</feature>
<keyword evidence="4" id="KW-0418">Kinase</keyword>
<keyword evidence="5" id="KW-1185">Reference proteome</keyword>
<dbReference type="Gene3D" id="3.30.565.10">
    <property type="entry name" value="Histidine kinase-like ATPase, C-terminal domain"/>
    <property type="match status" value="1"/>
</dbReference>
<dbReference type="RefSeq" id="WP_098063004.1">
    <property type="nucleotide sequence ID" value="NZ_PDEP01000013.1"/>
</dbReference>
<dbReference type="GO" id="GO:0016020">
    <property type="term" value="C:membrane"/>
    <property type="evidence" value="ECO:0007669"/>
    <property type="project" value="InterPro"/>
</dbReference>
<dbReference type="EMBL" id="PDEP01000013">
    <property type="protein sequence ID" value="PEN05542.1"/>
    <property type="molecule type" value="Genomic_DNA"/>
</dbReference>
<feature type="transmembrane region" description="Helical" evidence="1">
    <location>
        <begin position="85"/>
        <end position="106"/>
    </location>
</feature>
<keyword evidence="1" id="KW-0812">Transmembrane</keyword>
<dbReference type="OrthoDB" id="9792992at2"/>
<proteinExistence type="predicted"/>
<evidence type="ECO:0000256" key="1">
    <source>
        <dbReference type="SAM" id="Phobius"/>
    </source>
</evidence>
<sequence length="380" mass="41567">MTSGAPVTGSPSPPRITWPGVGLATVCWLLYTLFYTFFVIRQAPEAPLGGILIGQTLFTILMAAASVPAWWVTVRRMDGMHWGQILAVHAVLGPLYAWGTLSLYLASMEAFFGSAVATDIRSNFQWILFGNLTVYAVQFAIYHLVRSVQRLRWREQQAAEYAALARERELAALKAQVQPHFLFNTLNSISATVPLDPEQAREMIADLAHLLRHALDSTERQRVPLRDEIAMAKSYLDLEARRFSDRLSVAYHIDAPEDALDTPVPPVVLQPLVENAIKHGIAPQARGGTVTLYVKQDTGILRVCVEDTGAGPSSASAVPETIINGNDAAPHTPTEEGAGVGLTNTARRLTHAFGSEAALHTEAVDPHGFRVWFTLPLDTN</sequence>
<dbReference type="InterPro" id="IPR003594">
    <property type="entry name" value="HATPase_dom"/>
</dbReference>
<keyword evidence="1" id="KW-0472">Membrane</keyword>
<dbReference type="Proteomes" id="UP000221024">
    <property type="component" value="Unassembled WGS sequence"/>
</dbReference>
<evidence type="ECO:0000259" key="3">
    <source>
        <dbReference type="Pfam" id="PF06580"/>
    </source>
</evidence>